<dbReference type="AlphaFoldDB" id="A0AAE3AW90"/>
<dbReference type="EMBL" id="JAJEQF010000002">
    <property type="protein sequence ID" value="MCC2166482.1"/>
    <property type="molecule type" value="Genomic_DNA"/>
</dbReference>
<dbReference type="SMART" id="SM00363">
    <property type="entry name" value="S4"/>
    <property type="match status" value="1"/>
</dbReference>
<evidence type="ECO:0000256" key="7">
    <source>
        <dbReference type="RuleBase" id="RU362028"/>
    </source>
</evidence>
<reference evidence="9 10" key="1">
    <citation type="submission" date="2021-10" db="EMBL/GenBank/DDBJ databases">
        <title>Anaerobic single-cell dispensing facilitates the cultivation of human gut bacteria.</title>
        <authorList>
            <person name="Afrizal A."/>
        </authorList>
    </citation>
    <scope>NUCLEOTIDE SEQUENCE [LARGE SCALE GENOMIC DNA]</scope>
    <source>
        <strain evidence="9 10">CLA-AA-H244</strain>
    </source>
</reference>
<dbReference type="SUPFAM" id="SSF55120">
    <property type="entry name" value="Pseudouridine synthase"/>
    <property type="match status" value="1"/>
</dbReference>
<dbReference type="Pfam" id="PF01479">
    <property type="entry name" value="S4"/>
    <property type="match status" value="1"/>
</dbReference>
<keyword evidence="3 6" id="KW-0694">RNA-binding</keyword>
<comment type="function">
    <text evidence="7">Responsible for synthesis of pseudouridine from uracil.</text>
</comment>
<dbReference type="InterPro" id="IPR006225">
    <property type="entry name" value="PsdUridine_synth_RluC/D"/>
</dbReference>
<comment type="catalytic activity">
    <reaction evidence="1 7">
        <text>a uridine in RNA = a pseudouridine in RNA</text>
        <dbReference type="Rhea" id="RHEA:48348"/>
        <dbReference type="Rhea" id="RHEA-COMP:12068"/>
        <dbReference type="Rhea" id="RHEA-COMP:12069"/>
        <dbReference type="ChEBI" id="CHEBI:65314"/>
        <dbReference type="ChEBI" id="CHEBI:65315"/>
    </reaction>
</comment>
<evidence type="ECO:0000313" key="10">
    <source>
        <dbReference type="Proteomes" id="UP001199355"/>
    </source>
</evidence>
<dbReference type="GO" id="GO:0003723">
    <property type="term" value="F:RNA binding"/>
    <property type="evidence" value="ECO:0007669"/>
    <property type="project" value="UniProtKB-KW"/>
</dbReference>
<dbReference type="EC" id="5.4.99.-" evidence="7"/>
<feature type="active site" evidence="5">
    <location>
        <position position="147"/>
    </location>
</feature>
<dbReference type="Gene3D" id="3.10.290.10">
    <property type="entry name" value="RNA-binding S4 domain"/>
    <property type="match status" value="1"/>
</dbReference>
<accession>A0AAE3AW90</accession>
<evidence type="ECO:0000256" key="4">
    <source>
        <dbReference type="ARBA" id="ARBA00023235"/>
    </source>
</evidence>
<keyword evidence="4 7" id="KW-0413">Isomerase</keyword>
<evidence type="ECO:0000256" key="2">
    <source>
        <dbReference type="ARBA" id="ARBA00010876"/>
    </source>
</evidence>
<evidence type="ECO:0000259" key="8">
    <source>
        <dbReference type="SMART" id="SM00363"/>
    </source>
</evidence>
<feature type="domain" description="RNA-binding S4" evidence="8">
    <location>
        <begin position="23"/>
        <end position="87"/>
    </location>
</feature>
<dbReference type="SUPFAM" id="SSF55174">
    <property type="entry name" value="Alpha-L RNA-binding motif"/>
    <property type="match status" value="1"/>
</dbReference>
<dbReference type="GO" id="GO:0000455">
    <property type="term" value="P:enzyme-directed rRNA pseudouridine synthesis"/>
    <property type="evidence" value="ECO:0007669"/>
    <property type="project" value="UniProtKB-ARBA"/>
</dbReference>
<dbReference type="InterPro" id="IPR002942">
    <property type="entry name" value="S4_RNA-bd"/>
</dbReference>
<dbReference type="NCBIfam" id="TIGR00005">
    <property type="entry name" value="rluA_subfam"/>
    <property type="match status" value="1"/>
</dbReference>
<dbReference type="GO" id="GO:0120159">
    <property type="term" value="F:rRNA pseudouridine synthase activity"/>
    <property type="evidence" value="ECO:0007669"/>
    <property type="project" value="UniProtKB-ARBA"/>
</dbReference>
<dbReference type="CDD" id="cd00165">
    <property type="entry name" value="S4"/>
    <property type="match status" value="1"/>
</dbReference>
<dbReference type="InterPro" id="IPR050188">
    <property type="entry name" value="RluA_PseudoU_synthase"/>
</dbReference>
<dbReference type="InterPro" id="IPR020103">
    <property type="entry name" value="PsdUridine_synth_cat_dom_sf"/>
</dbReference>
<dbReference type="InterPro" id="IPR006145">
    <property type="entry name" value="PsdUridine_synth_RsuA/RluA"/>
</dbReference>
<dbReference type="RefSeq" id="WP_118762829.1">
    <property type="nucleotide sequence ID" value="NZ_JAJEQF010000002.1"/>
</dbReference>
<dbReference type="FunFam" id="3.30.2350.10:FF:000006">
    <property type="entry name" value="Pseudouridine synthase"/>
    <property type="match status" value="1"/>
</dbReference>
<dbReference type="Pfam" id="PF00849">
    <property type="entry name" value="PseudoU_synth_2"/>
    <property type="match status" value="1"/>
</dbReference>
<evidence type="ECO:0000256" key="1">
    <source>
        <dbReference type="ARBA" id="ARBA00000073"/>
    </source>
</evidence>
<dbReference type="PROSITE" id="PS50889">
    <property type="entry name" value="S4"/>
    <property type="match status" value="1"/>
</dbReference>
<evidence type="ECO:0000256" key="6">
    <source>
        <dbReference type="PROSITE-ProRule" id="PRU00182"/>
    </source>
</evidence>
<dbReference type="CDD" id="cd02869">
    <property type="entry name" value="PseudoU_synth_RluA_like"/>
    <property type="match status" value="1"/>
</dbReference>
<proteinExistence type="inferred from homology"/>
<organism evidence="9 10">
    <name type="scientific">Gallintestinimicrobium propionicum</name>
    <dbReference type="NCBI Taxonomy" id="2981770"/>
    <lineage>
        <taxon>Bacteria</taxon>
        <taxon>Bacillati</taxon>
        <taxon>Bacillota</taxon>
        <taxon>Clostridia</taxon>
        <taxon>Lachnospirales</taxon>
        <taxon>Lachnospiraceae</taxon>
        <taxon>Gallintestinimicrobium</taxon>
    </lineage>
</organism>
<evidence type="ECO:0000256" key="5">
    <source>
        <dbReference type="PIRSR" id="PIRSR606225-1"/>
    </source>
</evidence>
<dbReference type="Proteomes" id="UP001199355">
    <property type="component" value="Unassembled WGS sequence"/>
</dbReference>
<gene>
    <name evidence="9" type="ORF">LKD45_02000</name>
</gene>
<keyword evidence="10" id="KW-1185">Reference proteome</keyword>
<evidence type="ECO:0000256" key="3">
    <source>
        <dbReference type="ARBA" id="ARBA00022884"/>
    </source>
</evidence>
<evidence type="ECO:0000313" key="9">
    <source>
        <dbReference type="EMBL" id="MCC2166482.1"/>
    </source>
</evidence>
<name>A0AAE3AW90_9FIRM</name>
<comment type="similarity">
    <text evidence="2 7">Belongs to the pseudouridine synthase RluA family.</text>
</comment>
<dbReference type="PANTHER" id="PTHR21600">
    <property type="entry name" value="MITOCHONDRIAL RNA PSEUDOURIDINE SYNTHASE"/>
    <property type="match status" value="1"/>
</dbReference>
<dbReference type="PANTHER" id="PTHR21600:SF44">
    <property type="entry name" value="RIBOSOMAL LARGE SUBUNIT PSEUDOURIDINE SYNTHASE D"/>
    <property type="match status" value="1"/>
</dbReference>
<sequence length="311" mass="34968">MENPIQETTDLFRFQITEEQEEERVDKCIAALIDSLSRSFIQKMIKEGRVCINGLPVKASYQVKAGDDLSFLLPKAQEPDIEPEDIPLDILYEDSDVLVVNKPKDMVVHPAAGHYSHTLVNAVLYHCRGQLSGINGVLRPGIVHRIDKDTTGSVIVCKNDAAHQALAVQFADHTITRRYRAIVHGVLTDDEGIIDAPIGRDNADRKKMAVNQVNGKRAVTHYTVLKRFERFTYIECRLETGRTHQIRVHMASIGHPLLGDSVYGPKKCPFPKLEGQTLHAMILGFVHPRTGEYIETSAPLPEYFQRLLDLL</sequence>
<protein>
    <recommendedName>
        <fullName evidence="7">Pseudouridine synthase</fullName>
        <ecNumber evidence="7">5.4.99.-</ecNumber>
    </recommendedName>
</protein>
<dbReference type="InterPro" id="IPR036986">
    <property type="entry name" value="S4_RNA-bd_sf"/>
</dbReference>
<comment type="caution">
    <text evidence="9">The sequence shown here is derived from an EMBL/GenBank/DDBJ whole genome shotgun (WGS) entry which is preliminary data.</text>
</comment>
<dbReference type="Gene3D" id="3.30.2350.10">
    <property type="entry name" value="Pseudouridine synthase"/>
    <property type="match status" value="1"/>
</dbReference>